<feature type="transmembrane region" description="Helical" evidence="7">
    <location>
        <begin position="182"/>
        <end position="206"/>
    </location>
</feature>
<dbReference type="InterPro" id="IPR020846">
    <property type="entry name" value="MFS_dom"/>
</dbReference>
<evidence type="ECO:0000259" key="8">
    <source>
        <dbReference type="PROSITE" id="PS50850"/>
    </source>
</evidence>
<dbReference type="Proteomes" id="UP000620124">
    <property type="component" value="Unassembled WGS sequence"/>
</dbReference>
<protein>
    <submittedName>
        <fullName evidence="9">MFS domain-containing protein</fullName>
    </submittedName>
</protein>
<evidence type="ECO:0000313" key="9">
    <source>
        <dbReference type="EMBL" id="KAF7369223.1"/>
    </source>
</evidence>
<feature type="transmembrane region" description="Helical" evidence="7">
    <location>
        <begin position="136"/>
        <end position="161"/>
    </location>
</feature>
<dbReference type="PANTHER" id="PTHR23511">
    <property type="entry name" value="SYNAPTIC VESICLE GLYCOPROTEIN 2"/>
    <property type="match status" value="1"/>
</dbReference>
<dbReference type="FunFam" id="1.20.1250.20:FF:000171">
    <property type="entry name" value="MFS general substrate transporter"/>
    <property type="match status" value="1"/>
</dbReference>
<dbReference type="EMBL" id="JACAZI010000002">
    <property type="protein sequence ID" value="KAF7369223.1"/>
    <property type="molecule type" value="Genomic_DNA"/>
</dbReference>
<accession>A0A8H7DEI3</accession>
<dbReference type="SUPFAM" id="SSF103473">
    <property type="entry name" value="MFS general substrate transporter"/>
    <property type="match status" value="1"/>
</dbReference>
<feature type="transmembrane region" description="Helical" evidence="7">
    <location>
        <begin position="448"/>
        <end position="470"/>
    </location>
</feature>
<reference evidence="9" key="1">
    <citation type="submission" date="2020-05" db="EMBL/GenBank/DDBJ databases">
        <title>Mycena genomes resolve the evolution of fungal bioluminescence.</title>
        <authorList>
            <person name="Tsai I.J."/>
        </authorList>
    </citation>
    <scope>NUCLEOTIDE SEQUENCE</scope>
    <source>
        <strain evidence="9">CCC161011</strain>
    </source>
</reference>
<feature type="domain" description="Major facilitator superfamily (MFS) profile" evidence="8">
    <location>
        <begin position="58"/>
        <end position="536"/>
    </location>
</feature>
<feature type="transmembrane region" description="Helical" evidence="7">
    <location>
        <begin position="96"/>
        <end position="116"/>
    </location>
</feature>
<keyword evidence="4 7" id="KW-0812">Transmembrane</keyword>
<proteinExistence type="inferred from homology"/>
<dbReference type="InterPro" id="IPR011701">
    <property type="entry name" value="MFS"/>
</dbReference>
<comment type="subcellular location">
    <subcellularLocation>
        <location evidence="1">Membrane</location>
        <topology evidence="1">Multi-pass membrane protein</topology>
    </subcellularLocation>
</comment>
<evidence type="ECO:0000256" key="5">
    <source>
        <dbReference type="ARBA" id="ARBA00022989"/>
    </source>
</evidence>
<keyword evidence="6 7" id="KW-0472">Membrane</keyword>
<gene>
    <name evidence="9" type="ORF">MVEN_00250000</name>
</gene>
<evidence type="ECO:0000256" key="3">
    <source>
        <dbReference type="ARBA" id="ARBA00022448"/>
    </source>
</evidence>
<comment type="caution">
    <text evidence="9">The sequence shown here is derived from an EMBL/GenBank/DDBJ whole genome shotgun (WGS) entry which is preliminary data.</text>
</comment>
<evidence type="ECO:0000313" key="10">
    <source>
        <dbReference type="Proteomes" id="UP000620124"/>
    </source>
</evidence>
<dbReference type="PANTHER" id="PTHR23511:SF5">
    <property type="entry name" value="MAJOR FACILITATOR-TYPE TRANSPORTER HXNZ-RELATED"/>
    <property type="match status" value="1"/>
</dbReference>
<feature type="transmembrane region" description="Helical" evidence="7">
    <location>
        <begin position="423"/>
        <end position="442"/>
    </location>
</feature>
<feature type="transmembrane region" description="Helical" evidence="7">
    <location>
        <begin position="515"/>
        <end position="533"/>
    </location>
</feature>
<dbReference type="InterPro" id="IPR036259">
    <property type="entry name" value="MFS_trans_sf"/>
</dbReference>
<feature type="transmembrane region" description="Helical" evidence="7">
    <location>
        <begin position="348"/>
        <end position="369"/>
    </location>
</feature>
<keyword evidence="5 7" id="KW-1133">Transmembrane helix</keyword>
<dbReference type="GO" id="GO:0016020">
    <property type="term" value="C:membrane"/>
    <property type="evidence" value="ECO:0007669"/>
    <property type="project" value="UniProtKB-SubCell"/>
</dbReference>
<dbReference type="PROSITE" id="PS50850">
    <property type="entry name" value="MFS"/>
    <property type="match status" value="1"/>
</dbReference>
<sequence length="541" mass="58942">MSNHDHEKVPEKIADDRSDQILLDKAQKEGIKPIFLAKVKVLNEAIAECGLGRYQWELFFSAGFGWFADNIWLQAIAILMPAIANQHNFPDYSSNIRMATFALYCGLIVGATFWGMTCDVIGRRTAWNATLFLSGIFGIAAGASPNFITLCAMLACIGFGVGGNLPVDGALFLEFLPGKHQYLLTLLSLWWAVGQVVGSLISWVFLAKFSCDTTLVGKLVLPDGSLYQCDNSNNNGWRYSYYTLGAMMIFLGILRIFIFPMDESPKFLVSIGRDQDAVDVIHRIAKKNNTTSKLTIQDLHDAAKPYTDLNSSVVDVSTMHFTTWGLIRNSMDEINGENIKGLFATPRLAYSSCLIIFIYGALGLAYPLFNGFLGSYLSSRLTDTGNTGIDATYSAYTYQAVCGVGGSILAAVMVQWSRTGRKYSMALFTIMSGVFLFALTQARTSVQVNALVSIASFWENAFYGVLYGYAPEIFPTPRRGTGDAFCAAASRVTGLFAPIIAVYSNAGKTPNGPVFASAAIFIFTGLTMFGLPIETVGVTAL</sequence>
<feature type="transmembrane region" description="Helical" evidence="7">
    <location>
        <begin position="239"/>
        <end position="258"/>
    </location>
</feature>
<dbReference type="Pfam" id="PF07690">
    <property type="entry name" value="MFS_1"/>
    <property type="match status" value="1"/>
</dbReference>
<dbReference type="CDD" id="cd17316">
    <property type="entry name" value="MFS_SV2_like"/>
    <property type="match status" value="1"/>
</dbReference>
<feature type="transmembrane region" description="Helical" evidence="7">
    <location>
        <begin position="482"/>
        <end position="503"/>
    </location>
</feature>
<dbReference type="Gene3D" id="1.20.1250.20">
    <property type="entry name" value="MFS general substrate transporter like domains"/>
    <property type="match status" value="1"/>
</dbReference>
<evidence type="ECO:0000256" key="1">
    <source>
        <dbReference type="ARBA" id="ARBA00004141"/>
    </source>
</evidence>
<feature type="transmembrane region" description="Helical" evidence="7">
    <location>
        <begin position="64"/>
        <end position="84"/>
    </location>
</feature>
<dbReference type="GO" id="GO:0022857">
    <property type="term" value="F:transmembrane transporter activity"/>
    <property type="evidence" value="ECO:0007669"/>
    <property type="project" value="InterPro"/>
</dbReference>
<feature type="transmembrane region" description="Helical" evidence="7">
    <location>
        <begin position="396"/>
        <end position="416"/>
    </location>
</feature>
<dbReference type="OrthoDB" id="3936150at2759"/>
<keyword evidence="10" id="KW-1185">Reference proteome</keyword>
<evidence type="ECO:0000256" key="4">
    <source>
        <dbReference type="ARBA" id="ARBA00022692"/>
    </source>
</evidence>
<dbReference type="AlphaFoldDB" id="A0A8H7DEI3"/>
<evidence type="ECO:0000256" key="7">
    <source>
        <dbReference type="SAM" id="Phobius"/>
    </source>
</evidence>
<evidence type="ECO:0000256" key="6">
    <source>
        <dbReference type="ARBA" id="ARBA00023136"/>
    </source>
</evidence>
<comment type="similarity">
    <text evidence="2">Belongs to the major facilitator superfamily.</text>
</comment>
<organism evidence="9 10">
    <name type="scientific">Mycena venus</name>
    <dbReference type="NCBI Taxonomy" id="2733690"/>
    <lineage>
        <taxon>Eukaryota</taxon>
        <taxon>Fungi</taxon>
        <taxon>Dikarya</taxon>
        <taxon>Basidiomycota</taxon>
        <taxon>Agaricomycotina</taxon>
        <taxon>Agaricomycetes</taxon>
        <taxon>Agaricomycetidae</taxon>
        <taxon>Agaricales</taxon>
        <taxon>Marasmiineae</taxon>
        <taxon>Mycenaceae</taxon>
        <taxon>Mycena</taxon>
    </lineage>
</organism>
<name>A0A8H7DEI3_9AGAR</name>
<keyword evidence="3" id="KW-0813">Transport</keyword>
<evidence type="ECO:0000256" key="2">
    <source>
        <dbReference type="ARBA" id="ARBA00008335"/>
    </source>
</evidence>